<reference evidence="1" key="1">
    <citation type="journal article" date="2015" name="Nature">
        <title>Complex archaea that bridge the gap between prokaryotes and eukaryotes.</title>
        <authorList>
            <person name="Spang A."/>
            <person name="Saw J.H."/>
            <person name="Jorgensen S.L."/>
            <person name="Zaremba-Niedzwiedzka K."/>
            <person name="Martijn J."/>
            <person name="Lind A.E."/>
            <person name="van Eijk R."/>
            <person name="Schleper C."/>
            <person name="Guy L."/>
            <person name="Ettema T.J."/>
        </authorList>
    </citation>
    <scope>NUCLEOTIDE SEQUENCE</scope>
</reference>
<sequence>MIRRSGDPMSSIVAEKTLPQGTKVSCISEPLQTGVVEGPSEYEGGVFVRFSPSLAYACSTSGLRVLEYPDDPIIYEITKGSTVERVMDPGRRGQVTSVDNTGTARVRWPGGRIDKELVERLRIIHPPVEDMDFENLGCEICGEPAMVGRFSEPRLMAVANMFVSVHHVFRKCASCGTMHHHPDDHDHRTEGLRKGNAWIGRPADYPTAPLALVEDYWMEE</sequence>
<accession>A0A0F9XR82</accession>
<evidence type="ECO:0000313" key="1">
    <source>
        <dbReference type="EMBL" id="KKO01962.1"/>
    </source>
</evidence>
<gene>
    <name evidence="1" type="ORF">LCGC14_0113170</name>
</gene>
<proteinExistence type="predicted"/>
<dbReference type="EMBL" id="LAZR01000033">
    <property type="protein sequence ID" value="KKO01962.1"/>
    <property type="molecule type" value="Genomic_DNA"/>
</dbReference>
<dbReference type="AlphaFoldDB" id="A0A0F9XR82"/>
<protein>
    <submittedName>
        <fullName evidence="1">Uncharacterized protein</fullName>
    </submittedName>
</protein>
<comment type="caution">
    <text evidence="1">The sequence shown here is derived from an EMBL/GenBank/DDBJ whole genome shotgun (WGS) entry which is preliminary data.</text>
</comment>
<organism evidence="1">
    <name type="scientific">marine sediment metagenome</name>
    <dbReference type="NCBI Taxonomy" id="412755"/>
    <lineage>
        <taxon>unclassified sequences</taxon>
        <taxon>metagenomes</taxon>
        <taxon>ecological metagenomes</taxon>
    </lineage>
</organism>
<name>A0A0F9XR82_9ZZZZ</name>